<dbReference type="Proteomes" id="UP001385951">
    <property type="component" value="Unassembled WGS sequence"/>
</dbReference>
<feature type="compositionally biased region" description="Basic residues" evidence="1">
    <location>
        <begin position="45"/>
        <end position="68"/>
    </location>
</feature>
<feature type="region of interest" description="Disordered" evidence="1">
    <location>
        <begin position="89"/>
        <end position="113"/>
    </location>
</feature>
<evidence type="ECO:0008006" key="4">
    <source>
        <dbReference type="Google" id="ProtNLM"/>
    </source>
</evidence>
<name>A0AAW0FEE1_9APHY</name>
<dbReference type="AlphaFoldDB" id="A0AAW0FEE1"/>
<feature type="region of interest" description="Disordered" evidence="1">
    <location>
        <begin position="44"/>
        <end position="77"/>
    </location>
</feature>
<reference evidence="2 3" key="1">
    <citation type="submission" date="2022-09" db="EMBL/GenBank/DDBJ databases">
        <authorList>
            <person name="Palmer J.M."/>
        </authorList>
    </citation>
    <scope>NUCLEOTIDE SEQUENCE [LARGE SCALE GENOMIC DNA]</scope>
    <source>
        <strain evidence="2 3">DSM 7382</strain>
    </source>
</reference>
<sequence length="113" mass="12954">MASNESSGGNGPGKPGGKANGGKRKQLRFKAKVVVRCVECAWSRQRLKQHNNNRREHRAKRKKKKKKEKKEQKEYQRQFQKCVDIPSECTPGALGSGHHNEEQARHKTSRHKI</sequence>
<feature type="compositionally biased region" description="Gly residues" evidence="1">
    <location>
        <begin position="8"/>
        <end position="20"/>
    </location>
</feature>
<evidence type="ECO:0000313" key="3">
    <source>
        <dbReference type="Proteomes" id="UP001385951"/>
    </source>
</evidence>
<evidence type="ECO:0000313" key="2">
    <source>
        <dbReference type="EMBL" id="KAK7677420.1"/>
    </source>
</evidence>
<dbReference type="EMBL" id="JASBNA010000089">
    <property type="protein sequence ID" value="KAK7677420.1"/>
    <property type="molecule type" value="Genomic_DNA"/>
</dbReference>
<organism evidence="2 3">
    <name type="scientific">Cerrena zonata</name>
    <dbReference type="NCBI Taxonomy" id="2478898"/>
    <lineage>
        <taxon>Eukaryota</taxon>
        <taxon>Fungi</taxon>
        <taxon>Dikarya</taxon>
        <taxon>Basidiomycota</taxon>
        <taxon>Agaricomycotina</taxon>
        <taxon>Agaricomycetes</taxon>
        <taxon>Polyporales</taxon>
        <taxon>Cerrenaceae</taxon>
        <taxon>Cerrena</taxon>
    </lineage>
</organism>
<protein>
    <recommendedName>
        <fullName evidence="4">C2H2-type domain-containing protein</fullName>
    </recommendedName>
</protein>
<evidence type="ECO:0000256" key="1">
    <source>
        <dbReference type="SAM" id="MobiDB-lite"/>
    </source>
</evidence>
<accession>A0AAW0FEE1</accession>
<feature type="region of interest" description="Disordered" evidence="1">
    <location>
        <begin position="1"/>
        <end position="28"/>
    </location>
</feature>
<keyword evidence="3" id="KW-1185">Reference proteome</keyword>
<comment type="caution">
    <text evidence="2">The sequence shown here is derived from an EMBL/GenBank/DDBJ whole genome shotgun (WGS) entry which is preliminary data.</text>
</comment>
<gene>
    <name evidence="2" type="ORF">QCA50_019638</name>
</gene>
<proteinExistence type="predicted"/>